<evidence type="ECO:0000313" key="1">
    <source>
        <dbReference type="EMBL" id="UYV76834.1"/>
    </source>
</evidence>
<reference evidence="1 2" key="1">
    <citation type="submission" date="2022-01" db="EMBL/GenBank/DDBJ databases">
        <title>A chromosomal length assembly of Cordylochernes scorpioides.</title>
        <authorList>
            <person name="Zeh D."/>
            <person name="Zeh J."/>
        </authorList>
    </citation>
    <scope>NUCLEOTIDE SEQUENCE [LARGE SCALE GENOMIC DNA]</scope>
    <source>
        <strain evidence="1">IN4F17</strain>
        <tissue evidence="1">Whole Body</tissue>
    </source>
</reference>
<name>A0ABY6L7S9_9ARAC</name>
<dbReference type="Proteomes" id="UP001235939">
    <property type="component" value="Chromosome 14"/>
</dbReference>
<dbReference type="EMBL" id="CP092876">
    <property type="protein sequence ID" value="UYV76834.1"/>
    <property type="molecule type" value="Genomic_DNA"/>
</dbReference>
<evidence type="ECO:0000313" key="2">
    <source>
        <dbReference type="Proteomes" id="UP001235939"/>
    </source>
</evidence>
<protein>
    <submittedName>
        <fullName evidence="1">Uncharacterized protein</fullName>
    </submittedName>
</protein>
<keyword evidence="2" id="KW-1185">Reference proteome</keyword>
<sequence>MKKNKDPVLALIEYRATPVANGLSTAELIFGRIIRTMGPCTSSLLIPKTVDRSKLRGKEEQRMMAQKKAFDRRHAAMKKAVLIAGEKVWAKWRSVIEKASAPLIHRGNSCRDLQAELSS</sequence>
<organism evidence="1 2">
    <name type="scientific">Cordylochernes scorpioides</name>
    <dbReference type="NCBI Taxonomy" id="51811"/>
    <lineage>
        <taxon>Eukaryota</taxon>
        <taxon>Metazoa</taxon>
        <taxon>Ecdysozoa</taxon>
        <taxon>Arthropoda</taxon>
        <taxon>Chelicerata</taxon>
        <taxon>Arachnida</taxon>
        <taxon>Pseudoscorpiones</taxon>
        <taxon>Cheliferoidea</taxon>
        <taxon>Chernetidae</taxon>
        <taxon>Cordylochernes</taxon>
    </lineage>
</organism>
<accession>A0ABY6L7S9</accession>
<proteinExistence type="predicted"/>
<gene>
    <name evidence="1" type="ORF">LAZ67_14002138</name>
</gene>